<protein>
    <recommendedName>
        <fullName evidence="5">Endoglucanase</fullName>
    </recommendedName>
</protein>
<evidence type="ECO:0000313" key="4">
    <source>
        <dbReference type="Proteomes" id="UP001523401"/>
    </source>
</evidence>
<evidence type="ECO:0000256" key="2">
    <source>
        <dbReference type="SAM" id="SignalP"/>
    </source>
</evidence>
<evidence type="ECO:0000256" key="1">
    <source>
        <dbReference type="SAM" id="MobiDB-lite"/>
    </source>
</evidence>
<name>A0ABT1CCF0_9PROT</name>
<feature type="signal peptide" evidence="2">
    <location>
        <begin position="1"/>
        <end position="28"/>
    </location>
</feature>
<dbReference type="EMBL" id="JAMXQU010000001">
    <property type="protein sequence ID" value="MCO6158538.1"/>
    <property type="molecule type" value="Genomic_DNA"/>
</dbReference>
<reference evidence="3 4" key="1">
    <citation type="submission" date="2022-06" db="EMBL/GenBank/DDBJ databases">
        <title>Whole-genome of Asaia lannensis strain LMG 27011T.</title>
        <authorList>
            <person name="Sombolestani A."/>
        </authorList>
    </citation>
    <scope>NUCLEOTIDE SEQUENCE [LARGE SCALE GENOMIC DNA]</scope>
    <source>
        <strain evidence="3 4">NBRC 102526</strain>
    </source>
</reference>
<dbReference type="Gene3D" id="1.10.287.700">
    <property type="entry name" value="Helix hairpin bin"/>
    <property type="match status" value="1"/>
</dbReference>
<keyword evidence="4" id="KW-1185">Reference proteome</keyword>
<gene>
    <name evidence="3" type="ORF">NF685_00650</name>
</gene>
<feature type="chain" id="PRO_5046900198" description="Endoglucanase" evidence="2">
    <location>
        <begin position="29"/>
        <end position="139"/>
    </location>
</feature>
<keyword evidence="2" id="KW-0732">Signal</keyword>
<sequence length="139" mass="15355">MFFMLYRSYLSAALVLVAGLAQIPAAHAENAGDKPCETDLCRSVRQSWSKVRQDTSDAARWTKDESVKGWDATKKGTDRAANWTRKEGTKGWDKTRNGAKDVAHDTKDAAHDAADWTKKKAHDAAEWSADKTKDKSAGN</sequence>
<dbReference type="RefSeq" id="WP_252848198.1">
    <property type="nucleotide sequence ID" value="NZ_BAPW01000035.1"/>
</dbReference>
<proteinExistence type="predicted"/>
<evidence type="ECO:0008006" key="5">
    <source>
        <dbReference type="Google" id="ProtNLM"/>
    </source>
</evidence>
<evidence type="ECO:0000313" key="3">
    <source>
        <dbReference type="EMBL" id="MCO6158538.1"/>
    </source>
</evidence>
<comment type="caution">
    <text evidence="3">The sequence shown here is derived from an EMBL/GenBank/DDBJ whole genome shotgun (WGS) entry which is preliminary data.</text>
</comment>
<dbReference type="Proteomes" id="UP001523401">
    <property type="component" value="Unassembled WGS sequence"/>
</dbReference>
<accession>A0ABT1CCF0</accession>
<feature type="region of interest" description="Disordered" evidence="1">
    <location>
        <begin position="72"/>
        <end position="139"/>
    </location>
</feature>
<organism evidence="3 4">
    <name type="scientific">Asaia lannensis NBRC 102526</name>
    <dbReference type="NCBI Taxonomy" id="1307926"/>
    <lineage>
        <taxon>Bacteria</taxon>
        <taxon>Pseudomonadati</taxon>
        <taxon>Pseudomonadota</taxon>
        <taxon>Alphaproteobacteria</taxon>
        <taxon>Acetobacterales</taxon>
        <taxon>Acetobacteraceae</taxon>
        <taxon>Asaia</taxon>
    </lineage>
</organism>